<protein>
    <submittedName>
        <fullName evidence="2">Uncharacterized protein</fullName>
    </submittedName>
</protein>
<evidence type="ECO:0000313" key="2">
    <source>
        <dbReference type="EMBL" id="MQM09622.1"/>
    </source>
</evidence>
<reference evidence="2" key="1">
    <citation type="submission" date="2017-07" db="EMBL/GenBank/DDBJ databases">
        <title>Taro Niue Genome Assembly and Annotation.</title>
        <authorList>
            <person name="Atibalentja N."/>
            <person name="Keating K."/>
            <person name="Fields C.J."/>
        </authorList>
    </citation>
    <scope>NUCLEOTIDE SEQUENCE</scope>
    <source>
        <strain evidence="2">Niue_2</strain>
        <tissue evidence="2">Leaf</tissue>
    </source>
</reference>
<dbReference type="EMBL" id="NMUH01004428">
    <property type="protein sequence ID" value="MQM09622.1"/>
    <property type="molecule type" value="Genomic_DNA"/>
</dbReference>
<evidence type="ECO:0000256" key="1">
    <source>
        <dbReference type="SAM" id="MobiDB-lite"/>
    </source>
</evidence>
<sequence length="78" mass="8809">MSSHQSLEVVETDKGKSGGKERKGKGKVAALGLPYFYRWTSHVNTLKQKRGPKPAGTQDINDNIECHQSRCRRHSQCR</sequence>
<comment type="caution">
    <text evidence="2">The sequence shown here is derived from an EMBL/GenBank/DDBJ whole genome shotgun (WGS) entry which is preliminary data.</text>
</comment>
<dbReference type="AlphaFoldDB" id="A0A843WH14"/>
<name>A0A843WH14_COLES</name>
<dbReference type="Proteomes" id="UP000652761">
    <property type="component" value="Unassembled WGS sequence"/>
</dbReference>
<evidence type="ECO:0000313" key="3">
    <source>
        <dbReference type="Proteomes" id="UP000652761"/>
    </source>
</evidence>
<accession>A0A843WH14</accession>
<gene>
    <name evidence="2" type="ORF">Taro_042499</name>
</gene>
<feature type="compositionally biased region" description="Basic and acidic residues" evidence="1">
    <location>
        <begin position="11"/>
        <end position="21"/>
    </location>
</feature>
<organism evidence="2 3">
    <name type="scientific">Colocasia esculenta</name>
    <name type="common">Wild taro</name>
    <name type="synonym">Arum esculentum</name>
    <dbReference type="NCBI Taxonomy" id="4460"/>
    <lineage>
        <taxon>Eukaryota</taxon>
        <taxon>Viridiplantae</taxon>
        <taxon>Streptophyta</taxon>
        <taxon>Embryophyta</taxon>
        <taxon>Tracheophyta</taxon>
        <taxon>Spermatophyta</taxon>
        <taxon>Magnoliopsida</taxon>
        <taxon>Liliopsida</taxon>
        <taxon>Araceae</taxon>
        <taxon>Aroideae</taxon>
        <taxon>Colocasieae</taxon>
        <taxon>Colocasia</taxon>
    </lineage>
</organism>
<feature type="region of interest" description="Disordered" evidence="1">
    <location>
        <begin position="1"/>
        <end position="25"/>
    </location>
</feature>
<keyword evidence="3" id="KW-1185">Reference proteome</keyword>
<proteinExistence type="predicted"/>